<dbReference type="InterPro" id="IPR050109">
    <property type="entry name" value="HTH-type_TetR-like_transc_reg"/>
</dbReference>
<organism evidence="6 7">
    <name type="scientific">Actinomadura macrotermitis</name>
    <dbReference type="NCBI Taxonomy" id="2585200"/>
    <lineage>
        <taxon>Bacteria</taxon>
        <taxon>Bacillati</taxon>
        <taxon>Actinomycetota</taxon>
        <taxon>Actinomycetes</taxon>
        <taxon>Streptosporangiales</taxon>
        <taxon>Thermomonosporaceae</taxon>
        <taxon>Actinomadura</taxon>
    </lineage>
</organism>
<dbReference type="SUPFAM" id="SSF46689">
    <property type="entry name" value="Homeodomain-like"/>
    <property type="match status" value="1"/>
</dbReference>
<dbReference type="Gene3D" id="1.10.10.60">
    <property type="entry name" value="Homeodomain-like"/>
    <property type="match status" value="1"/>
</dbReference>
<comment type="caution">
    <text evidence="6">The sequence shown here is derived from an EMBL/GenBank/DDBJ whole genome shotgun (WGS) entry which is preliminary data.</text>
</comment>
<dbReference type="GO" id="GO:0000976">
    <property type="term" value="F:transcription cis-regulatory region binding"/>
    <property type="evidence" value="ECO:0007669"/>
    <property type="project" value="TreeGrafter"/>
</dbReference>
<dbReference type="PRINTS" id="PR00455">
    <property type="entry name" value="HTHTETR"/>
</dbReference>
<keyword evidence="7" id="KW-1185">Reference proteome</keyword>
<dbReference type="AlphaFoldDB" id="A0A7K0C6F6"/>
<dbReference type="Pfam" id="PF16859">
    <property type="entry name" value="TetR_C_11"/>
    <property type="match status" value="1"/>
</dbReference>
<name>A0A7K0C6F6_9ACTN</name>
<dbReference type="EMBL" id="WEGH01000005">
    <property type="protein sequence ID" value="MQY08926.1"/>
    <property type="molecule type" value="Genomic_DNA"/>
</dbReference>
<dbReference type="Proteomes" id="UP000487268">
    <property type="component" value="Unassembled WGS sequence"/>
</dbReference>
<keyword evidence="1" id="KW-0805">Transcription regulation</keyword>
<sequence length="195" mass="21108">MSPRRPERRSEESANAVIRAAMELCQEVGYRKLSIEGIAARAGVGKNTIYRWWPSKAAVLLDGLLSTWRVDASFPDTGDFAADIKAQMTAAARLLGDPDVLPHYRALIGEAQHDPELHQALWDRFIGHLAGAAVERIKAAQRAGQIRADADPVLVTELLYGAAYYRMLLTPRAVDAGHVSAVIDLALAGLAPSQG</sequence>
<dbReference type="RefSeq" id="WP_153540223.1">
    <property type="nucleotide sequence ID" value="NZ_WEGH01000005.1"/>
</dbReference>
<evidence type="ECO:0000256" key="1">
    <source>
        <dbReference type="ARBA" id="ARBA00023015"/>
    </source>
</evidence>
<reference evidence="6 7" key="1">
    <citation type="submission" date="2019-10" db="EMBL/GenBank/DDBJ databases">
        <title>Actinomadura rubteroloni sp. nov. and Actinomadura macrotermitis sp. nov., isolated from the gut of fungus growing-termite Macrotermes natalensis.</title>
        <authorList>
            <person name="Benndorf R."/>
            <person name="Martin K."/>
            <person name="Kuefner M."/>
            <person name="De Beer W."/>
            <person name="Kaster A.-K."/>
            <person name="Vollmers J."/>
            <person name="Poulsen M."/>
            <person name="Beemelmanns C."/>
        </authorList>
    </citation>
    <scope>NUCLEOTIDE SEQUENCE [LARGE SCALE GENOMIC DNA]</scope>
    <source>
        <strain evidence="6 7">RB68</strain>
    </source>
</reference>
<dbReference type="PANTHER" id="PTHR30055:SF148">
    <property type="entry name" value="TETR-FAMILY TRANSCRIPTIONAL REGULATOR"/>
    <property type="match status" value="1"/>
</dbReference>
<evidence type="ECO:0000256" key="4">
    <source>
        <dbReference type="PROSITE-ProRule" id="PRU00335"/>
    </source>
</evidence>
<accession>A0A7K0C6F6</accession>
<feature type="domain" description="HTH tetR-type" evidence="5">
    <location>
        <begin position="11"/>
        <end position="71"/>
    </location>
</feature>
<dbReference type="PANTHER" id="PTHR30055">
    <property type="entry name" value="HTH-TYPE TRANSCRIPTIONAL REGULATOR RUTR"/>
    <property type="match status" value="1"/>
</dbReference>
<dbReference type="SUPFAM" id="SSF48498">
    <property type="entry name" value="Tetracyclin repressor-like, C-terminal domain"/>
    <property type="match status" value="1"/>
</dbReference>
<feature type="DNA-binding region" description="H-T-H motif" evidence="4">
    <location>
        <begin position="34"/>
        <end position="53"/>
    </location>
</feature>
<keyword evidence="3" id="KW-0804">Transcription</keyword>
<evidence type="ECO:0000256" key="2">
    <source>
        <dbReference type="ARBA" id="ARBA00023125"/>
    </source>
</evidence>
<evidence type="ECO:0000313" key="6">
    <source>
        <dbReference type="EMBL" id="MQY08926.1"/>
    </source>
</evidence>
<keyword evidence="2 4" id="KW-0238">DNA-binding</keyword>
<dbReference type="InterPro" id="IPR036271">
    <property type="entry name" value="Tet_transcr_reg_TetR-rel_C_sf"/>
</dbReference>
<evidence type="ECO:0000259" key="5">
    <source>
        <dbReference type="PROSITE" id="PS50977"/>
    </source>
</evidence>
<evidence type="ECO:0000256" key="3">
    <source>
        <dbReference type="ARBA" id="ARBA00023163"/>
    </source>
</evidence>
<dbReference type="InterPro" id="IPR001647">
    <property type="entry name" value="HTH_TetR"/>
</dbReference>
<evidence type="ECO:0000313" key="7">
    <source>
        <dbReference type="Proteomes" id="UP000487268"/>
    </source>
</evidence>
<dbReference type="InterPro" id="IPR011075">
    <property type="entry name" value="TetR_C"/>
</dbReference>
<dbReference type="PROSITE" id="PS50977">
    <property type="entry name" value="HTH_TETR_2"/>
    <property type="match status" value="1"/>
</dbReference>
<protein>
    <submittedName>
        <fullName evidence="6">Putative HTH-type transcriptional regulator</fullName>
    </submittedName>
</protein>
<dbReference type="OrthoDB" id="9796019at2"/>
<dbReference type="Pfam" id="PF00440">
    <property type="entry name" value="TetR_N"/>
    <property type="match status" value="1"/>
</dbReference>
<proteinExistence type="predicted"/>
<dbReference type="Gene3D" id="1.10.357.10">
    <property type="entry name" value="Tetracycline Repressor, domain 2"/>
    <property type="match status" value="1"/>
</dbReference>
<dbReference type="InterPro" id="IPR009057">
    <property type="entry name" value="Homeodomain-like_sf"/>
</dbReference>
<dbReference type="GO" id="GO:0003700">
    <property type="term" value="F:DNA-binding transcription factor activity"/>
    <property type="evidence" value="ECO:0007669"/>
    <property type="project" value="TreeGrafter"/>
</dbReference>
<gene>
    <name evidence="6" type="ORF">ACRB68_70370</name>
</gene>